<dbReference type="RefSeq" id="XP_060277828.1">
    <property type="nucleotide sequence ID" value="XM_060429423.1"/>
</dbReference>
<protein>
    <recommendedName>
        <fullName evidence="5">Transmembrane protein</fullName>
    </recommendedName>
</protein>
<feature type="region of interest" description="Disordered" evidence="1">
    <location>
        <begin position="1"/>
        <end position="48"/>
    </location>
</feature>
<feature type="compositionally biased region" description="Low complexity" evidence="1">
    <location>
        <begin position="22"/>
        <end position="38"/>
    </location>
</feature>
<keyword evidence="2" id="KW-1133">Transmembrane helix</keyword>
<feature type="compositionally biased region" description="Basic and acidic residues" evidence="1">
    <location>
        <begin position="1"/>
        <end position="12"/>
    </location>
</feature>
<keyword evidence="4" id="KW-1185">Reference proteome</keyword>
<evidence type="ECO:0000313" key="4">
    <source>
        <dbReference type="Proteomes" id="UP001244011"/>
    </source>
</evidence>
<sequence length="207" mass="21917">MDPLDDRRKRNIDPALRGPGSGSSSTTTTSYTTSTSTSRGFNFGVGNSLPLQAQDSSFGFPPGSTVSYGGGGSVGPGPRGAMYAGSPTMFGSSSGADGTTTWSTVPSDSHAVFPSTWPPPPSNSFTEFQRRSDEEMEREQRRCLIFAAVMFAVVVGIFIVSWLAGGDGGTETGSRSSTSSWGFWIPLGPLWIGWGSEGFRWAFSFSF</sequence>
<keyword evidence="2" id="KW-0472">Membrane</keyword>
<accession>A0AAJ0BNL3</accession>
<evidence type="ECO:0000256" key="1">
    <source>
        <dbReference type="SAM" id="MobiDB-lite"/>
    </source>
</evidence>
<gene>
    <name evidence="3" type="ORF">QBC33DRAFT_553541</name>
</gene>
<keyword evidence="2" id="KW-0812">Transmembrane</keyword>
<dbReference type="AlphaFoldDB" id="A0AAJ0BNL3"/>
<dbReference type="Proteomes" id="UP001244011">
    <property type="component" value="Unassembled WGS sequence"/>
</dbReference>
<dbReference type="GeneID" id="85312610"/>
<evidence type="ECO:0008006" key="5">
    <source>
        <dbReference type="Google" id="ProtNLM"/>
    </source>
</evidence>
<organism evidence="3 4">
    <name type="scientific">Phialemonium atrogriseum</name>
    <dbReference type="NCBI Taxonomy" id="1093897"/>
    <lineage>
        <taxon>Eukaryota</taxon>
        <taxon>Fungi</taxon>
        <taxon>Dikarya</taxon>
        <taxon>Ascomycota</taxon>
        <taxon>Pezizomycotina</taxon>
        <taxon>Sordariomycetes</taxon>
        <taxon>Sordariomycetidae</taxon>
        <taxon>Cephalothecales</taxon>
        <taxon>Cephalothecaceae</taxon>
        <taxon>Phialemonium</taxon>
    </lineage>
</organism>
<dbReference type="EMBL" id="MU839061">
    <property type="protein sequence ID" value="KAK1761615.1"/>
    <property type="molecule type" value="Genomic_DNA"/>
</dbReference>
<feature type="transmembrane region" description="Helical" evidence="2">
    <location>
        <begin position="183"/>
        <end position="203"/>
    </location>
</feature>
<name>A0AAJ0BNL3_9PEZI</name>
<evidence type="ECO:0000313" key="3">
    <source>
        <dbReference type="EMBL" id="KAK1761615.1"/>
    </source>
</evidence>
<feature type="transmembrane region" description="Helical" evidence="2">
    <location>
        <begin position="143"/>
        <end position="163"/>
    </location>
</feature>
<proteinExistence type="predicted"/>
<comment type="caution">
    <text evidence="3">The sequence shown here is derived from an EMBL/GenBank/DDBJ whole genome shotgun (WGS) entry which is preliminary data.</text>
</comment>
<evidence type="ECO:0000256" key="2">
    <source>
        <dbReference type="SAM" id="Phobius"/>
    </source>
</evidence>
<reference evidence="3" key="1">
    <citation type="submission" date="2023-06" db="EMBL/GenBank/DDBJ databases">
        <title>Genome-scale phylogeny and comparative genomics of the fungal order Sordariales.</title>
        <authorList>
            <consortium name="Lawrence Berkeley National Laboratory"/>
            <person name="Hensen N."/>
            <person name="Bonometti L."/>
            <person name="Westerberg I."/>
            <person name="Brannstrom I.O."/>
            <person name="Guillou S."/>
            <person name="Cros-Aarteil S."/>
            <person name="Calhoun S."/>
            <person name="Haridas S."/>
            <person name="Kuo A."/>
            <person name="Mondo S."/>
            <person name="Pangilinan J."/>
            <person name="Riley R."/>
            <person name="Labutti K."/>
            <person name="Andreopoulos B."/>
            <person name="Lipzen A."/>
            <person name="Chen C."/>
            <person name="Yanf M."/>
            <person name="Daum C."/>
            <person name="Ng V."/>
            <person name="Clum A."/>
            <person name="Steindorff A."/>
            <person name="Ohm R."/>
            <person name="Martin F."/>
            <person name="Silar P."/>
            <person name="Natvig D."/>
            <person name="Lalanne C."/>
            <person name="Gautier V."/>
            <person name="Ament-Velasquez S.L."/>
            <person name="Kruys A."/>
            <person name="Hutchinson M.I."/>
            <person name="Powell A.J."/>
            <person name="Barry K."/>
            <person name="Miller A.N."/>
            <person name="Grigoriev I.V."/>
            <person name="Debuchy R."/>
            <person name="Gladieux P."/>
            <person name="Thoren M.H."/>
            <person name="Johannesson H."/>
        </authorList>
    </citation>
    <scope>NUCLEOTIDE SEQUENCE</scope>
    <source>
        <strain evidence="3">8032-3</strain>
    </source>
</reference>